<proteinExistence type="predicted"/>
<evidence type="ECO:0008006" key="3">
    <source>
        <dbReference type="Google" id="ProtNLM"/>
    </source>
</evidence>
<dbReference type="AlphaFoldDB" id="A0A7W7Y662"/>
<dbReference type="Proteomes" id="UP000528322">
    <property type="component" value="Unassembled WGS sequence"/>
</dbReference>
<accession>A0A7W7Y662</accession>
<evidence type="ECO:0000313" key="1">
    <source>
        <dbReference type="EMBL" id="MBB5022828.1"/>
    </source>
</evidence>
<gene>
    <name evidence="1" type="ORF">HNR37_002175</name>
</gene>
<dbReference type="EMBL" id="JACHID010000017">
    <property type="protein sequence ID" value="MBB5022828.1"/>
    <property type="molecule type" value="Genomic_DNA"/>
</dbReference>
<dbReference type="Pfam" id="PF07277">
    <property type="entry name" value="SapC"/>
    <property type="match status" value="1"/>
</dbReference>
<protein>
    <recommendedName>
        <fullName evidence="3">SapC family protein</fullName>
    </recommendedName>
</protein>
<comment type="caution">
    <text evidence="1">The sequence shown here is derived from an EMBL/GenBank/DDBJ whole genome shotgun (WGS) entry which is preliminary data.</text>
</comment>
<evidence type="ECO:0000313" key="2">
    <source>
        <dbReference type="Proteomes" id="UP000528322"/>
    </source>
</evidence>
<organism evidence="1 2">
    <name type="scientific">Desulfurispira natronophila</name>
    <dbReference type="NCBI Taxonomy" id="682562"/>
    <lineage>
        <taxon>Bacteria</taxon>
        <taxon>Pseudomonadati</taxon>
        <taxon>Chrysiogenota</taxon>
        <taxon>Chrysiogenia</taxon>
        <taxon>Chrysiogenales</taxon>
        <taxon>Chrysiogenaceae</taxon>
        <taxon>Desulfurispira</taxon>
    </lineage>
</organism>
<keyword evidence="2" id="KW-1185">Reference proteome</keyword>
<sequence length="234" mass="26691">MYQDVRPIDPTTDSTTTVQRYENLLHTGQLHSCILATDEFEHAAKSIPILFMRHPQTKALAAISLLGLQPGRNLCLDHDGNWRAGVYLPAYIRCYPFMFMEKEGKLLPSLDRQASVVSTGKGERLYDDQGNPTPYLQSILGLLQEFHNAQVRTRQFIQHMEKLDVLESMTMDVNAAGEKFRLANFIRISEQKLAKIPEQQQAYLIQSGLYRIIAAHLMSLNNLKHLGTWQAELH</sequence>
<dbReference type="RefSeq" id="WP_183734073.1">
    <property type="nucleotide sequence ID" value="NZ_JACHID010000017.1"/>
</dbReference>
<reference evidence="1 2" key="1">
    <citation type="submission" date="2020-08" db="EMBL/GenBank/DDBJ databases">
        <title>Genomic Encyclopedia of Type Strains, Phase IV (KMG-IV): sequencing the most valuable type-strain genomes for metagenomic binning, comparative biology and taxonomic classification.</title>
        <authorList>
            <person name="Goeker M."/>
        </authorList>
    </citation>
    <scope>NUCLEOTIDE SEQUENCE [LARGE SCALE GENOMIC DNA]</scope>
    <source>
        <strain evidence="1 2">DSM 22071</strain>
    </source>
</reference>
<name>A0A7W7Y662_9BACT</name>
<dbReference type="InterPro" id="IPR010836">
    <property type="entry name" value="SapC"/>
</dbReference>